<gene>
    <name evidence="1" type="ORF">DPEC_G00280010</name>
</gene>
<comment type="caution">
    <text evidence="1">The sequence shown here is derived from an EMBL/GenBank/DDBJ whole genome shotgun (WGS) entry which is preliminary data.</text>
</comment>
<dbReference type="EMBL" id="CM055752">
    <property type="protein sequence ID" value="KAJ7992565.1"/>
    <property type="molecule type" value="Genomic_DNA"/>
</dbReference>
<evidence type="ECO:0000313" key="2">
    <source>
        <dbReference type="Proteomes" id="UP001157502"/>
    </source>
</evidence>
<accession>A0ACC2FMU4</accession>
<reference evidence="1" key="1">
    <citation type="submission" date="2021-05" db="EMBL/GenBank/DDBJ databases">
        <authorList>
            <person name="Pan Q."/>
            <person name="Jouanno E."/>
            <person name="Zahm M."/>
            <person name="Klopp C."/>
            <person name="Cabau C."/>
            <person name="Louis A."/>
            <person name="Berthelot C."/>
            <person name="Parey E."/>
            <person name="Roest Crollius H."/>
            <person name="Montfort J."/>
            <person name="Robinson-Rechavi M."/>
            <person name="Bouchez O."/>
            <person name="Lampietro C."/>
            <person name="Lopez Roques C."/>
            <person name="Donnadieu C."/>
            <person name="Postlethwait J."/>
            <person name="Bobe J."/>
            <person name="Dillon D."/>
            <person name="Chandos A."/>
            <person name="von Hippel F."/>
            <person name="Guiguen Y."/>
        </authorList>
    </citation>
    <scope>NUCLEOTIDE SEQUENCE</scope>
    <source>
        <strain evidence="1">YG-Jan2019</strain>
    </source>
</reference>
<protein>
    <submittedName>
        <fullName evidence="1">Uncharacterized protein</fullName>
    </submittedName>
</protein>
<sequence length="1108" mass="122363">MTSLPYSMGLVLVEFQYEYTGRDGCAVSIKPNERYILLAKTNDHWWHVQKNERARPFYIPAKYVKELPAELPSPLDFADLPGPNEVSGPVLLPVAVPVPKQFASDRVNDKDTRAGDEVTIRLRSPKGHRKTEQRMSTFGVPKEFLTNDSAQQKKPLSLAAKTILLEENLSSKSRAPSFSPADPLHRPTQAIPVDTPIIPNAEVTSRGGIPKQEPLENRESPPELKKDEVDGQSTTDLVGTLPEDNENIYESILELKPDVSPIIVEIPSNVTPAPSTGAELTPSTSTAPAPNTPAPNTPAPNTPAPNTPAPNTPAPNTPAPNTSAPNTPAPNTPAPNTPAPNTPAPNTPAPNTLAPITPAPNTLAPNTPTQVENANPNTAIYANVNEVKKTPPQPPPALSLSAASPASPEEWQVHTDKNSGKEFYYHPTTGQTTWVNPVGPVLPASAEPPQEAQPAPAPSPTPSPRLSSTSSSQGSNWEKLLDDSSGKAYFYNPYSGATTWAAPEPMSPYSPGPMHPVQKRPDEGPPPLPEEDYPTEDHEAPEAISSGFPRDIPKLSKKASIPRASVDSSAPAGWNRSMDADGKAVFTSESSTEQWLKSADQKGKPYYYLRDGSRSQWNLPTELERSNTVTLPVSPVLPKVGNGMDKEGQPVMNNWRHTMGPAQFPHSYEDNVFFPKHRRNISDISSEASSSGNSIEIPQQTNRLGLQRRLSHLSTKSSRQHGSALEKAGVLNKTKLLDNGKKMRKNWSQSWTVLHDGILTFHKDPKSAPSGISSKTSQNTPEHTVELRGATVGWAPKDKSSKKYVLELKTRHGCEYLIQYDTESIVSDWHKIIQDSIRQQDRDHRPEAVEVVPTENAPPALDKDKSLVSTKTPFGVSAESSDPGRVRTKLRKFLQRRPTLQSVKEKGYIRDNVFGCHLDTLCHRENSTVPKFLEKCIRTVEMRGLDVDGIYRVSGNLAVIQKLRHKADHEENLDLEDGQWEEIHVITGALKLFLRELPEPLFPYSFFEKFIAAIQIQDYPQKVTYFRDLVRSLPLPNHDTMHLLFKHLLKVIEFGEKNRMSIQSMAIVFGPTLLRPQTESAQITVYMVYQNQIVELILNEFEHVFAHS</sequence>
<proteinExistence type="predicted"/>
<organism evidence="1 2">
    <name type="scientific">Dallia pectoralis</name>
    <name type="common">Alaska blackfish</name>
    <dbReference type="NCBI Taxonomy" id="75939"/>
    <lineage>
        <taxon>Eukaryota</taxon>
        <taxon>Metazoa</taxon>
        <taxon>Chordata</taxon>
        <taxon>Craniata</taxon>
        <taxon>Vertebrata</taxon>
        <taxon>Euteleostomi</taxon>
        <taxon>Actinopterygii</taxon>
        <taxon>Neopterygii</taxon>
        <taxon>Teleostei</taxon>
        <taxon>Protacanthopterygii</taxon>
        <taxon>Esociformes</taxon>
        <taxon>Umbridae</taxon>
        <taxon>Dallia</taxon>
    </lineage>
</organism>
<dbReference type="Proteomes" id="UP001157502">
    <property type="component" value="Chromosome 25"/>
</dbReference>
<keyword evidence="2" id="KW-1185">Reference proteome</keyword>
<name>A0ACC2FMU4_DALPE</name>
<evidence type="ECO:0000313" key="1">
    <source>
        <dbReference type="EMBL" id="KAJ7992565.1"/>
    </source>
</evidence>